<dbReference type="GO" id="GO:0000981">
    <property type="term" value="F:DNA-binding transcription factor activity, RNA polymerase II-specific"/>
    <property type="evidence" value="ECO:0007669"/>
    <property type="project" value="TreeGrafter"/>
</dbReference>
<feature type="domain" description="C2H2-type" evidence="10">
    <location>
        <begin position="60"/>
        <end position="87"/>
    </location>
</feature>
<evidence type="ECO:0000256" key="3">
    <source>
        <dbReference type="ARBA" id="ARBA00022723"/>
    </source>
</evidence>
<evidence type="ECO:0000256" key="1">
    <source>
        <dbReference type="ARBA" id="ARBA00004123"/>
    </source>
</evidence>
<sequence>MTNECAPSPRPPSTTPSSLASQSASEDDPSKFVCRICSKSFGLQRLLNRHMKCHSDVKRYLCTFCGKGFNDTFDLKRHTRTHTGVRPYKCNLCEKSFTQRCSLESHCLKVHGVQHQYAYKERRSKMYVCEECGHTTGEPEVHYVHLKENHPYSPALLKFYDKRHFKFTNSNFANMLLQVRILYCQPHNFLEH</sequence>
<dbReference type="GO" id="GO:0045892">
    <property type="term" value="P:negative regulation of DNA-templated transcription"/>
    <property type="evidence" value="ECO:0007669"/>
    <property type="project" value="UniProtKB-ARBA"/>
</dbReference>
<dbReference type="PANTHER" id="PTHR10032:SF271">
    <property type="entry name" value="RH12261P-RELATED"/>
    <property type="match status" value="1"/>
</dbReference>
<dbReference type="GO" id="GO:0045596">
    <property type="term" value="P:negative regulation of cell differentiation"/>
    <property type="evidence" value="ECO:0007669"/>
    <property type="project" value="UniProtKB-ARBA"/>
</dbReference>
<dbReference type="GO" id="GO:0008270">
    <property type="term" value="F:zinc ion binding"/>
    <property type="evidence" value="ECO:0007669"/>
    <property type="project" value="UniProtKB-KW"/>
</dbReference>
<dbReference type="GO" id="GO:0009968">
    <property type="term" value="P:negative regulation of signal transduction"/>
    <property type="evidence" value="ECO:0007669"/>
    <property type="project" value="UniProtKB-ARBA"/>
</dbReference>
<dbReference type="InterPro" id="IPR027756">
    <property type="entry name" value="Ovo-like"/>
</dbReference>
<dbReference type="EMBL" id="KZ308492">
    <property type="protein sequence ID" value="KAG8230517.1"/>
    <property type="molecule type" value="Genomic_DNA"/>
</dbReference>
<comment type="subcellular location">
    <subcellularLocation>
        <location evidence="1">Nucleus</location>
    </subcellularLocation>
</comment>
<dbReference type="GO" id="GO:0051241">
    <property type="term" value="P:negative regulation of multicellular organismal process"/>
    <property type="evidence" value="ECO:0007669"/>
    <property type="project" value="UniProtKB-ARBA"/>
</dbReference>
<comment type="caution">
    <text evidence="11">The sequence shown here is derived from an EMBL/GenBank/DDBJ whole genome shotgun (WGS) entry which is preliminary data.</text>
</comment>
<evidence type="ECO:0000256" key="8">
    <source>
        <dbReference type="PROSITE-ProRule" id="PRU00042"/>
    </source>
</evidence>
<reference evidence="11" key="2">
    <citation type="submission" date="2017-10" db="EMBL/GenBank/DDBJ databases">
        <title>Ladona fulva Genome sequencing and assembly.</title>
        <authorList>
            <person name="Murali S."/>
            <person name="Richards S."/>
            <person name="Bandaranaike D."/>
            <person name="Bellair M."/>
            <person name="Blankenburg K."/>
            <person name="Chao H."/>
            <person name="Dinh H."/>
            <person name="Doddapaneni H."/>
            <person name="Dugan-Rocha S."/>
            <person name="Elkadiri S."/>
            <person name="Gnanaolivu R."/>
            <person name="Hernandez B."/>
            <person name="Skinner E."/>
            <person name="Javaid M."/>
            <person name="Lee S."/>
            <person name="Li M."/>
            <person name="Ming W."/>
            <person name="Munidasa M."/>
            <person name="Muniz J."/>
            <person name="Nguyen L."/>
            <person name="Hughes D."/>
            <person name="Osuji N."/>
            <person name="Pu L.-L."/>
            <person name="Puazo M."/>
            <person name="Qu C."/>
            <person name="Quiroz J."/>
            <person name="Raj R."/>
            <person name="Weissenberger G."/>
            <person name="Xin Y."/>
            <person name="Zou X."/>
            <person name="Han Y."/>
            <person name="Worley K."/>
            <person name="Muzny D."/>
            <person name="Gibbs R."/>
        </authorList>
    </citation>
    <scope>NUCLEOTIDE SEQUENCE</scope>
    <source>
        <strain evidence="11">Sampled in the wild</strain>
    </source>
</reference>
<dbReference type="Pfam" id="PF00096">
    <property type="entry name" value="zf-C2H2"/>
    <property type="match status" value="1"/>
</dbReference>
<keyword evidence="12" id="KW-1185">Reference proteome</keyword>
<dbReference type="Gene3D" id="3.30.160.60">
    <property type="entry name" value="Classic Zinc Finger"/>
    <property type="match status" value="3"/>
</dbReference>
<comment type="similarity">
    <text evidence="2">Belongs to the krueppel C2H2-type zinc-finger protein family.</text>
</comment>
<gene>
    <name evidence="11" type="ORF">J437_LFUL010037</name>
</gene>
<dbReference type="GO" id="GO:0009913">
    <property type="term" value="P:epidermal cell differentiation"/>
    <property type="evidence" value="ECO:0007669"/>
    <property type="project" value="TreeGrafter"/>
</dbReference>
<keyword evidence="7" id="KW-0539">Nucleus</keyword>
<dbReference type="GO" id="GO:0005634">
    <property type="term" value="C:nucleus"/>
    <property type="evidence" value="ECO:0007669"/>
    <property type="project" value="UniProtKB-SubCell"/>
</dbReference>
<keyword evidence="6" id="KW-0862">Zinc</keyword>
<proteinExistence type="inferred from homology"/>
<evidence type="ECO:0000256" key="2">
    <source>
        <dbReference type="ARBA" id="ARBA00006991"/>
    </source>
</evidence>
<feature type="compositionally biased region" description="Low complexity" evidence="9">
    <location>
        <begin position="15"/>
        <end position="24"/>
    </location>
</feature>
<evidence type="ECO:0000256" key="4">
    <source>
        <dbReference type="ARBA" id="ARBA00022737"/>
    </source>
</evidence>
<feature type="domain" description="C2H2-type" evidence="10">
    <location>
        <begin position="32"/>
        <end position="59"/>
    </location>
</feature>
<organism evidence="11 12">
    <name type="scientific">Ladona fulva</name>
    <name type="common">Scarce chaser dragonfly</name>
    <name type="synonym">Libellula fulva</name>
    <dbReference type="NCBI Taxonomy" id="123851"/>
    <lineage>
        <taxon>Eukaryota</taxon>
        <taxon>Metazoa</taxon>
        <taxon>Ecdysozoa</taxon>
        <taxon>Arthropoda</taxon>
        <taxon>Hexapoda</taxon>
        <taxon>Insecta</taxon>
        <taxon>Pterygota</taxon>
        <taxon>Palaeoptera</taxon>
        <taxon>Odonata</taxon>
        <taxon>Epiprocta</taxon>
        <taxon>Anisoptera</taxon>
        <taxon>Libelluloidea</taxon>
        <taxon>Libellulidae</taxon>
        <taxon>Ladona</taxon>
    </lineage>
</organism>
<evidence type="ECO:0000256" key="7">
    <source>
        <dbReference type="ARBA" id="ARBA00023242"/>
    </source>
</evidence>
<dbReference type="AlphaFoldDB" id="A0A8K0KA14"/>
<dbReference type="GO" id="GO:0000978">
    <property type="term" value="F:RNA polymerase II cis-regulatory region sequence-specific DNA binding"/>
    <property type="evidence" value="ECO:0007669"/>
    <property type="project" value="TreeGrafter"/>
</dbReference>
<evidence type="ECO:0000313" key="11">
    <source>
        <dbReference type="EMBL" id="KAG8230517.1"/>
    </source>
</evidence>
<dbReference type="InterPro" id="IPR036236">
    <property type="entry name" value="Znf_C2H2_sf"/>
</dbReference>
<dbReference type="PANTHER" id="PTHR10032">
    <property type="entry name" value="ZINC FINGER PROTEIN WITH KRAB AND SCAN DOMAINS"/>
    <property type="match status" value="1"/>
</dbReference>
<reference evidence="11" key="1">
    <citation type="submission" date="2013-04" db="EMBL/GenBank/DDBJ databases">
        <authorList>
            <person name="Qu J."/>
            <person name="Murali S.C."/>
            <person name="Bandaranaike D."/>
            <person name="Bellair M."/>
            <person name="Blankenburg K."/>
            <person name="Chao H."/>
            <person name="Dinh H."/>
            <person name="Doddapaneni H."/>
            <person name="Downs B."/>
            <person name="Dugan-Rocha S."/>
            <person name="Elkadiri S."/>
            <person name="Gnanaolivu R.D."/>
            <person name="Hernandez B."/>
            <person name="Javaid M."/>
            <person name="Jayaseelan J.C."/>
            <person name="Lee S."/>
            <person name="Li M."/>
            <person name="Ming W."/>
            <person name="Munidasa M."/>
            <person name="Muniz J."/>
            <person name="Nguyen L."/>
            <person name="Ongeri F."/>
            <person name="Osuji N."/>
            <person name="Pu L.-L."/>
            <person name="Puazo M."/>
            <person name="Qu C."/>
            <person name="Quiroz J."/>
            <person name="Raj R."/>
            <person name="Weissenberger G."/>
            <person name="Xin Y."/>
            <person name="Zou X."/>
            <person name="Han Y."/>
            <person name="Richards S."/>
            <person name="Worley K."/>
            <person name="Muzny D."/>
            <person name="Gibbs R."/>
        </authorList>
    </citation>
    <scope>NUCLEOTIDE SEQUENCE</scope>
    <source>
        <strain evidence="11">Sampled in the wild</strain>
    </source>
</reference>
<feature type="domain" description="C2H2-type" evidence="10">
    <location>
        <begin position="88"/>
        <end position="116"/>
    </location>
</feature>
<dbReference type="PROSITE" id="PS00028">
    <property type="entry name" value="ZINC_FINGER_C2H2_1"/>
    <property type="match status" value="3"/>
</dbReference>
<evidence type="ECO:0000259" key="10">
    <source>
        <dbReference type="PROSITE" id="PS50157"/>
    </source>
</evidence>
<dbReference type="FunFam" id="3.30.160.60:FF:001250">
    <property type="entry name" value="putative transcription factor ovo-like protein 3"/>
    <property type="match status" value="1"/>
</dbReference>
<dbReference type="PROSITE" id="PS50157">
    <property type="entry name" value="ZINC_FINGER_C2H2_2"/>
    <property type="match status" value="3"/>
</dbReference>
<evidence type="ECO:0000256" key="5">
    <source>
        <dbReference type="ARBA" id="ARBA00022771"/>
    </source>
</evidence>
<dbReference type="SMART" id="SM00355">
    <property type="entry name" value="ZnF_C2H2"/>
    <property type="match status" value="4"/>
</dbReference>
<name>A0A8K0KA14_LADFU</name>
<dbReference type="SUPFAM" id="SSF57667">
    <property type="entry name" value="beta-beta-alpha zinc fingers"/>
    <property type="match status" value="2"/>
</dbReference>
<keyword evidence="3" id="KW-0479">Metal-binding</keyword>
<dbReference type="FunFam" id="3.30.160.60:FF:000452">
    <property type="entry name" value="Transcription factor Ovo-like 2"/>
    <property type="match status" value="1"/>
</dbReference>
<accession>A0A8K0KA14</accession>
<feature type="region of interest" description="Disordered" evidence="9">
    <location>
        <begin position="1"/>
        <end position="25"/>
    </location>
</feature>
<evidence type="ECO:0000313" key="12">
    <source>
        <dbReference type="Proteomes" id="UP000792457"/>
    </source>
</evidence>
<protein>
    <recommendedName>
        <fullName evidence="10">C2H2-type domain-containing protein</fullName>
    </recommendedName>
</protein>
<dbReference type="InterPro" id="IPR013087">
    <property type="entry name" value="Znf_C2H2_type"/>
</dbReference>
<evidence type="ECO:0000256" key="9">
    <source>
        <dbReference type="SAM" id="MobiDB-lite"/>
    </source>
</evidence>
<dbReference type="Proteomes" id="UP000792457">
    <property type="component" value="Unassembled WGS sequence"/>
</dbReference>
<dbReference type="OrthoDB" id="6508643at2759"/>
<keyword evidence="5 8" id="KW-0863">Zinc-finger</keyword>
<evidence type="ECO:0000256" key="6">
    <source>
        <dbReference type="ARBA" id="ARBA00022833"/>
    </source>
</evidence>
<keyword evidence="4" id="KW-0677">Repeat</keyword>